<feature type="domain" description="Thioredoxin-like fold" evidence="2">
    <location>
        <begin position="1"/>
        <end position="90"/>
    </location>
</feature>
<organism evidence="3 4">
    <name type="scientific">Claviceps pusilla</name>
    <dbReference type="NCBI Taxonomy" id="123648"/>
    <lineage>
        <taxon>Eukaryota</taxon>
        <taxon>Fungi</taxon>
        <taxon>Dikarya</taxon>
        <taxon>Ascomycota</taxon>
        <taxon>Pezizomycotina</taxon>
        <taxon>Sordariomycetes</taxon>
        <taxon>Hypocreomycetidae</taxon>
        <taxon>Hypocreales</taxon>
        <taxon>Clavicipitaceae</taxon>
        <taxon>Claviceps</taxon>
    </lineage>
</organism>
<dbReference type="Proteomes" id="UP000748025">
    <property type="component" value="Unassembled WGS sequence"/>
</dbReference>
<keyword evidence="4" id="KW-1185">Reference proteome</keyword>
<protein>
    <submittedName>
        <fullName evidence="3">Uncharacterized protein</fullName>
    </submittedName>
</protein>
<dbReference type="PANTHER" id="PTHR12289">
    <property type="entry name" value="METAXIN RELATED"/>
    <property type="match status" value="1"/>
</dbReference>
<evidence type="ECO:0000313" key="3">
    <source>
        <dbReference type="EMBL" id="KAG5985537.1"/>
    </source>
</evidence>
<dbReference type="InterPro" id="IPR012336">
    <property type="entry name" value="Thioredoxin-like_fold"/>
</dbReference>
<dbReference type="PANTHER" id="PTHR12289:SF44">
    <property type="entry name" value="OUTER MEMBRANE PROTEIN (SAM35), PUTATIVE (AFU_ORTHOLOGUE AFUA_1G13180)-RELATED"/>
    <property type="match status" value="1"/>
</dbReference>
<sequence length="219" mass="24186">TYLRIANLEFDLVPSTNHASPSGSLPFLLPASSDSRPDITLTGSLIAQYAQKHSSLLPPSAEATPREEAYRSLLAQNIRPAWLYTLYVNPIHTALLSRLYLPSSPLLQYPILQMLRAAATAEILKTTRRAILQPETIYEDAQEAFGALSAYLGAETWFSRGPEPGLLDAEVFAYTFLIGEAVQEGERPMKWEDDVLGRCMAGFANLIWVRAVNDNGVMS</sequence>
<evidence type="ECO:0000313" key="4">
    <source>
        <dbReference type="Proteomes" id="UP000748025"/>
    </source>
</evidence>
<accession>A0A9P7N3G7</accession>
<comment type="caution">
    <text evidence="3">The sequence shown here is derived from an EMBL/GenBank/DDBJ whole genome shotgun (WGS) entry which is preliminary data.</text>
</comment>
<evidence type="ECO:0000259" key="2">
    <source>
        <dbReference type="Pfam" id="PF17172"/>
    </source>
</evidence>
<dbReference type="InterPro" id="IPR033468">
    <property type="entry name" value="Metaxin_GST"/>
</dbReference>
<dbReference type="GO" id="GO:0001401">
    <property type="term" value="C:SAM complex"/>
    <property type="evidence" value="ECO:0007669"/>
    <property type="project" value="TreeGrafter"/>
</dbReference>
<dbReference type="GO" id="GO:0007005">
    <property type="term" value="P:mitochondrion organization"/>
    <property type="evidence" value="ECO:0007669"/>
    <property type="project" value="TreeGrafter"/>
</dbReference>
<dbReference type="EMBL" id="SRPW01004064">
    <property type="protein sequence ID" value="KAG5985537.1"/>
    <property type="molecule type" value="Genomic_DNA"/>
</dbReference>
<dbReference type="Pfam" id="PF17172">
    <property type="entry name" value="GST_N_4"/>
    <property type="match status" value="1"/>
</dbReference>
<dbReference type="InterPro" id="IPR050931">
    <property type="entry name" value="Mito_Protein_Transport_Metaxin"/>
</dbReference>
<dbReference type="AlphaFoldDB" id="A0A9P7N3G7"/>
<reference evidence="3" key="1">
    <citation type="journal article" date="2020" name="bioRxiv">
        <title>Whole genome comparisons of ergot fungi reveals the divergence and evolution of species within the genus Claviceps are the result of varying mechanisms driving genome evolution and host range expansion.</title>
        <authorList>
            <person name="Wyka S.A."/>
            <person name="Mondo S.J."/>
            <person name="Liu M."/>
            <person name="Dettman J."/>
            <person name="Nalam V."/>
            <person name="Broders K.D."/>
        </authorList>
    </citation>
    <scope>NUCLEOTIDE SEQUENCE</scope>
    <source>
        <strain evidence="3">CCC 602</strain>
    </source>
</reference>
<dbReference type="Pfam" id="PF17171">
    <property type="entry name" value="GST_C_6"/>
    <property type="match status" value="1"/>
</dbReference>
<evidence type="ECO:0000259" key="1">
    <source>
        <dbReference type="Pfam" id="PF17171"/>
    </source>
</evidence>
<name>A0A9P7N3G7_9HYPO</name>
<feature type="non-terminal residue" evidence="3">
    <location>
        <position position="219"/>
    </location>
</feature>
<dbReference type="OrthoDB" id="198787at2759"/>
<proteinExistence type="predicted"/>
<feature type="domain" description="Metaxin glutathione S-transferase" evidence="1">
    <location>
        <begin position="141"/>
        <end position="182"/>
    </location>
</feature>
<gene>
    <name evidence="3" type="ORF">E4U43_006022</name>
</gene>